<feature type="region of interest" description="Disordered" evidence="1">
    <location>
        <begin position="169"/>
        <end position="265"/>
    </location>
</feature>
<accession>A0A913Z9K1</accession>
<feature type="region of interest" description="Disordered" evidence="1">
    <location>
        <begin position="718"/>
        <end position="759"/>
    </location>
</feature>
<feature type="compositionally biased region" description="Basic and acidic residues" evidence="1">
    <location>
        <begin position="536"/>
        <end position="552"/>
    </location>
</feature>
<feature type="compositionally biased region" description="Basic and acidic residues" evidence="1">
    <location>
        <begin position="179"/>
        <end position="202"/>
    </location>
</feature>
<dbReference type="EnsemblMetazoa" id="XM_038191637.1">
    <property type="protein sequence ID" value="XP_038047565.1"/>
    <property type="gene ID" value="LOC119721556"/>
</dbReference>
<evidence type="ECO:0008006" key="4">
    <source>
        <dbReference type="Google" id="ProtNLM"/>
    </source>
</evidence>
<reference evidence="2" key="1">
    <citation type="submission" date="2022-11" db="UniProtKB">
        <authorList>
            <consortium name="EnsemblMetazoa"/>
        </authorList>
    </citation>
    <scope>IDENTIFICATION</scope>
</reference>
<evidence type="ECO:0000313" key="3">
    <source>
        <dbReference type="Proteomes" id="UP000887568"/>
    </source>
</evidence>
<organism evidence="2 3">
    <name type="scientific">Patiria miniata</name>
    <name type="common">Bat star</name>
    <name type="synonym">Asterina miniata</name>
    <dbReference type="NCBI Taxonomy" id="46514"/>
    <lineage>
        <taxon>Eukaryota</taxon>
        <taxon>Metazoa</taxon>
        <taxon>Echinodermata</taxon>
        <taxon>Eleutherozoa</taxon>
        <taxon>Asterozoa</taxon>
        <taxon>Asteroidea</taxon>
        <taxon>Valvatacea</taxon>
        <taxon>Valvatida</taxon>
        <taxon>Asterinidae</taxon>
        <taxon>Patiria</taxon>
    </lineage>
</organism>
<evidence type="ECO:0000313" key="2">
    <source>
        <dbReference type="EnsemblMetazoa" id="XP_038047565.1"/>
    </source>
</evidence>
<evidence type="ECO:0000256" key="1">
    <source>
        <dbReference type="SAM" id="MobiDB-lite"/>
    </source>
</evidence>
<dbReference type="GeneID" id="119721556"/>
<keyword evidence="3" id="KW-1185">Reference proteome</keyword>
<dbReference type="Proteomes" id="UP000887568">
    <property type="component" value="Unplaced"/>
</dbReference>
<dbReference type="AlphaFoldDB" id="A0A913Z9K1"/>
<feature type="compositionally biased region" description="Basic and acidic residues" evidence="1">
    <location>
        <begin position="733"/>
        <end position="745"/>
    </location>
</feature>
<feature type="compositionally biased region" description="Acidic residues" evidence="1">
    <location>
        <begin position="570"/>
        <end position="586"/>
    </location>
</feature>
<feature type="compositionally biased region" description="Basic and acidic residues" evidence="1">
    <location>
        <begin position="485"/>
        <end position="497"/>
    </location>
</feature>
<feature type="region of interest" description="Disordered" evidence="1">
    <location>
        <begin position="398"/>
        <end position="454"/>
    </location>
</feature>
<protein>
    <recommendedName>
        <fullName evidence="4">Titin-like</fullName>
    </recommendedName>
</protein>
<name>A0A913Z9K1_PATMI</name>
<dbReference type="RefSeq" id="XP_038047565.1">
    <property type="nucleotide sequence ID" value="XM_038191637.1"/>
</dbReference>
<feature type="compositionally biased region" description="Basic and acidic residues" evidence="1">
    <location>
        <begin position="504"/>
        <end position="515"/>
    </location>
</feature>
<feature type="region of interest" description="Disordered" evidence="1">
    <location>
        <begin position="485"/>
        <end position="643"/>
    </location>
</feature>
<sequence length="936" mass="103905">MPMVHCCNLFSEAEVTVEVMQSERSVNIELEGTAPKEAVSFEISGEEVVSIEDLPSEDKAVVIRTLPTQPAPTEEKTERLLSLPEEELEMATTIKIAPSEELEAEELEVFDESRPAPDKKPGDQAVTVDVGKKPSVIRVESLERAPLPVRERMESYPEEELSEASVVKLVPEREDEAEELPREELDRAAADQIKDISVDKATKKTVQPREAPEEVSLIQPRKPLESMTEEELQEAVTVQLAPTEELEAEEITPEQPAKLRPQKSVEEVVPLDQVDKQKVSVIRGPAEVEATSSVPIVERLGSVSEEELAEATTKAYIPEDIEEAAELPKPVTVDITAEEIAKVDVTVGKVSKKKPALITATPQEIELTITPTPDTQEATVSLKRLGSVIEEELREAAVKPVTEKEEEAESFVSDGVPEAVPEELPSEAADKVGKKAPSVRTAPEEVSKVKPVKKPVPLREEDEAQIDVVYERTEYLDIVEEEDLKEASTQRLPLEKEGEAEEFEVGKVPEARPEEVPSEDVSLEMISKKKPTPVREAPEEVKLPKPRPKLDSYEEEELQEAAVVTVGPEVVEESEVLPTEITEEYSPETATASVDRASKKQVPLRDAPEEVKLQRPTARMASVDEEDLKEAVSISVAPQKEEEAEILVELSKPEETMSESLPSVDVSLEVSKKPTFVREAPEEAQVRRPIAKMDSVEEEELREAVTVRVAPRKEEDVDLFTPIEMPEEVAPVEEDRPDTIRERKPVVISHPYEPEPEYMPTRELLETLPEEQLETALTARIIPRDEFKAETLTTEEVSPAEATPDKAPVEITLDFGKKPLVHSMPGQEKGPQLLEEVEGIVEEDLESQKAEATPDKTPVEITLDFGRKPLVHSMPGQEKGPQLLEEVEGIVEEDLESQKAVEVVVEEEEIVVELPVAPVITDKFKSKASVDNNFLI</sequence>
<dbReference type="OMA" id="EYMPTRE"/>
<proteinExistence type="predicted"/>